<sequence>MKPVAVAFGAHEHAPPLRWTRDLAKALGAPLRVLSVVAPTSAEAPPEYFEELDEQRRTQIASDLSEAGINDAEIVLMNEHKPLGAVAAYADEHDLAACIVGSPQEGGLGEGNPANYLLHHTHIPIAMVGNEYEPLDGGVFVVGVEATGTVSPALRMASDLASATGGSVHAVHAYESISEDEAERFREMEASLSSQVSVPLQFVPLAGHPAGVVIDHAKEAGAAAIVIGTRGSGGFLGLRLGRVPSQLLNHAACPVIVVPHSDDAA</sequence>
<protein>
    <submittedName>
        <fullName evidence="3">Universal stress protein</fullName>
    </submittedName>
</protein>
<accession>A0A936TEN4</accession>
<comment type="similarity">
    <text evidence="1">Belongs to the universal stress protein A family.</text>
</comment>
<dbReference type="SUPFAM" id="SSF52402">
    <property type="entry name" value="Adenine nucleotide alpha hydrolases-like"/>
    <property type="match status" value="2"/>
</dbReference>
<dbReference type="Pfam" id="PF00582">
    <property type="entry name" value="Usp"/>
    <property type="match status" value="2"/>
</dbReference>
<name>A0A936TEN4_9ACTN</name>
<evidence type="ECO:0000256" key="1">
    <source>
        <dbReference type="ARBA" id="ARBA00008791"/>
    </source>
</evidence>
<dbReference type="CDD" id="cd00293">
    <property type="entry name" value="USP-like"/>
    <property type="match status" value="2"/>
</dbReference>
<comment type="caution">
    <text evidence="3">The sequence shown here is derived from an EMBL/GenBank/DDBJ whole genome shotgun (WGS) entry which is preliminary data.</text>
</comment>
<feature type="domain" description="UspA" evidence="2">
    <location>
        <begin position="141"/>
        <end position="259"/>
    </location>
</feature>
<gene>
    <name evidence="3" type="ORF">IPN02_02145</name>
</gene>
<dbReference type="Gene3D" id="3.40.50.620">
    <property type="entry name" value="HUPs"/>
    <property type="match status" value="2"/>
</dbReference>
<dbReference type="PRINTS" id="PR01438">
    <property type="entry name" value="UNVRSLSTRESS"/>
</dbReference>
<dbReference type="EMBL" id="JADJZA010000001">
    <property type="protein sequence ID" value="MBK9295680.1"/>
    <property type="molecule type" value="Genomic_DNA"/>
</dbReference>
<evidence type="ECO:0000313" key="3">
    <source>
        <dbReference type="EMBL" id="MBK9295680.1"/>
    </source>
</evidence>
<evidence type="ECO:0000259" key="2">
    <source>
        <dbReference type="Pfam" id="PF00582"/>
    </source>
</evidence>
<organism evidence="3 4">
    <name type="scientific">Candidatus Neomicrothrix subdominans</name>
    <dbReference type="NCBI Taxonomy" id="2954438"/>
    <lineage>
        <taxon>Bacteria</taxon>
        <taxon>Bacillati</taxon>
        <taxon>Actinomycetota</taxon>
        <taxon>Acidimicrobiia</taxon>
        <taxon>Acidimicrobiales</taxon>
        <taxon>Microthrixaceae</taxon>
        <taxon>Candidatus Neomicrothrix</taxon>
    </lineage>
</organism>
<dbReference type="PANTHER" id="PTHR46268:SF6">
    <property type="entry name" value="UNIVERSAL STRESS PROTEIN UP12"/>
    <property type="match status" value="1"/>
</dbReference>
<proteinExistence type="inferred from homology"/>
<evidence type="ECO:0000313" key="4">
    <source>
        <dbReference type="Proteomes" id="UP000727993"/>
    </source>
</evidence>
<dbReference type="AlphaFoldDB" id="A0A936TEN4"/>
<dbReference type="InterPro" id="IPR006015">
    <property type="entry name" value="Universal_stress_UspA"/>
</dbReference>
<reference evidence="3 4" key="1">
    <citation type="submission" date="2020-10" db="EMBL/GenBank/DDBJ databases">
        <title>Connecting structure to function with the recovery of over 1000 high-quality activated sludge metagenome-assembled genomes encoding full-length rRNA genes using long-read sequencing.</title>
        <authorList>
            <person name="Singleton C.M."/>
            <person name="Petriglieri F."/>
            <person name="Kristensen J.M."/>
            <person name="Kirkegaard R.H."/>
            <person name="Michaelsen T.Y."/>
            <person name="Andersen M.H."/>
            <person name="Karst S.M."/>
            <person name="Dueholm M.S."/>
            <person name="Nielsen P.H."/>
            <person name="Albertsen M."/>
        </authorList>
    </citation>
    <scope>NUCLEOTIDE SEQUENCE [LARGE SCALE GENOMIC DNA]</scope>
    <source>
        <strain evidence="3">Lyne_18-Q3-R50-59_MAXAC.006</strain>
    </source>
</reference>
<dbReference type="Proteomes" id="UP000727993">
    <property type="component" value="Unassembled WGS sequence"/>
</dbReference>
<feature type="domain" description="UspA" evidence="2">
    <location>
        <begin position="2"/>
        <end position="128"/>
    </location>
</feature>
<dbReference type="PANTHER" id="PTHR46268">
    <property type="entry name" value="STRESS RESPONSE PROTEIN NHAX"/>
    <property type="match status" value="1"/>
</dbReference>
<dbReference type="InterPro" id="IPR006016">
    <property type="entry name" value="UspA"/>
</dbReference>
<dbReference type="InterPro" id="IPR014729">
    <property type="entry name" value="Rossmann-like_a/b/a_fold"/>
</dbReference>